<feature type="domain" description="CN hydrolase" evidence="2">
    <location>
        <begin position="4"/>
        <end position="103"/>
    </location>
</feature>
<reference evidence="3" key="1">
    <citation type="journal article" date="2014" name="Front. Microbiol.">
        <title>High frequency of phylogenetically diverse reductive dehalogenase-homologous genes in deep subseafloor sedimentary metagenomes.</title>
        <authorList>
            <person name="Kawai M."/>
            <person name="Futagami T."/>
            <person name="Toyoda A."/>
            <person name="Takaki Y."/>
            <person name="Nishi S."/>
            <person name="Hori S."/>
            <person name="Arai W."/>
            <person name="Tsubouchi T."/>
            <person name="Morono Y."/>
            <person name="Uchiyama I."/>
            <person name="Ito T."/>
            <person name="Fujiyama A."/>
            <person name="Inagaki F."/>
            <person name="Takami H."/>
        </authorList>
    </citation>
    <scope>NUCLEOTIDE SEQUENCE</scope>
    <source>
        <strain evidence="3">Expedition CK06-06</strain>
    </source>
</reference>
<dbReference type="PANTHER" id="PTHR23090">
    <property type="entry name" value="NH 3 /GLUTAMINE-DEPENDENT NAD + SYNTHETASE"/>
    <property type="match status" value="1"/>
</dbReference>
<dbReference type="GO" id="GO:0009435">
    <property type="term" value="P:NAD+ biosynthetic process"/>
    <property type="evidence" value="ECO:0007669"/>
    <property type="project" value="InterPro"/>
</dbReference>
<dbReference type="GO" id="GO:0004359">
    <property type="term" value="F:glutaminase activity"/>
    <property type="evidence" value="ECO:0007669"/>
    <property type="project" value="InterPro"/>
</dbReference>
<evidence type="ECO:0000256" key="1">
    <source>
        <dbReference type="ARBA" id="ARBA00022598"/>
    </source>
</evidence>
<sequence length="103" mass="11325">MRTLRLGLAQINTTVGDLDGNAAKVLEYVGRARELGVDLISFPEMAITGYPPEDLLLRPQFIRDNLSVLQRVVKGCQGISVVMGFVDRDHDIHNAAAIIHDGR</sequence>
<dbReference type="GO" id="GO:0003952">
    <property type="term" value="F:NAD+ synthase (glutamine-hydrolyzing) activity"/>
    <property type="evidence" value="ECO:0007669"/>
    <property type="project" value="InterPro"/>
</dbReference>
<dbReference type="AlphaFoldDB" id="X0UZ56"/>
<feature type="non-terminal residue" evidence="3">
    <location>
        <position position="103"/>
    </location>
</feature>
<dbReference type="InterPro" id="IPR003010">
    <property type="entry name" value="C-N_Hydrolase"/>
</dbReference>
<dbReference type="InterPro" id="IPR036526">
    <property type="entry name" value="C-N_Hydrolase_sf"/>
</dbReference>
<dbReference type="Pfam" id="PF00795">
    <property type="entry name" value="CN_hydrolase"/>
    <property type="match status" value="1"/>
</dbReference>
<dbReference type="PROSITE" id="PS00920">
    <property type="entry name" value="NITRIL_CHT_1"/>
    <property type="match status" value="1"/>
</dbReference>
<dbReference type="InterPro" id="IPR003694">
    <property type="entry name" value="NAD_synthase"/>
</dbReference>
<dbReference type="PANTHER" id="PTHR23090:SF9">
    <property type="entry name" value="GLUTAMINE-DEPENDENT NAD(+) SYNTHETASE"/>
    <property type="match status" value="1"/>
</dbReference>
<evidence type="ECO:0000313" key="3">
    <source>
        <dbReference type="EMBL" id="GAG11119.1"/>
    </source>
</evidence>
<evidence type="ECO:0000259" key="2">
    <source>
        <dbReference type="PROSITE" id="PS50263"/>
    </source>
</evidence>
<keyword evidence="1" id="KW-0436">Ligase</keyword>
<name>X0UZ56_9ZZZZ</name>
<protein>
    <recommendedName>
        <fullName evidence="2">CN hydrolase domain-containing protein</fullName>
    </recommendedName>
</protein>
<dbReference type="SUPFAM" id="SSF56317">
    <property type="entry name" value="Carbon-nitrogen hydrolase"/>
    <property type="match status" value="1"/>
</dbReference>
<gene>
    <name evidence="3" type="ORF">S01H1_37261</name>
</gene>
<comment type="caution">
    <text evidence="3">The sequence shown here is derived from an EMBL/GenBank/DDBJ whole genome shotgun (WGS) entry which is preliminary data.</text>
</comment>
<dbReference type="GO" id="GO:0005737">
    <property type="term" value="C:cytoplasm"/>
    <property type="evidence" value="ECO:0007669"/>
    <property type="project" value="InterPro"/>
</dbReference>
<accession>X0UZ56</accession>
<dbReference type="GO" id="GO:0000257">
    <property type="term" value="F:nitrilase activity"/>
    <property type="evidence" value="ECO:0007669"/>
    <property type="project" value="UniProtKB-ARBA"/>
</dbReference>
<dbReference type="InterPro" id="IPR000132">
    <property type="entry name" value="Nitrilase/CN_hydratase_CS"/>
</dbReference>
<dbReference type="Gene3D" id="3.60.110.10">
    <property type="entry name" value="Carbon-nitrogen hydrolase"/>
    <property type="match status" value="1"/>
</dbReference>
<dbReference type="PROSITE" id="PS50263">
    <property type="entry name" value="CN_HYDROLASE"/>
    <property type="match status" value="1"/>
</dbReference>
<proteinExistence type="predicted"/>
<dbReference type="EMBL" id="BARS01023401">
    <property type="protein sequence ID" value="GAG11119.1"/>
    <property type="molecule type" value="Genomic_DNA"/>
</dbReference>
<organism evidence="3">
    <name type="scientific">marine sediment metagenome</name>
    <dbReference type="NCBI Taxonomy" id="412755"/>
    <lineage>
        <taxon>unclassified sequences</taxon>
        <taxon>metagenomes</taxon>
        <taxon>ecological metagenomes</taxon>
    </lineage>
</organism>